<dbReference type="Pfam" id="PF08028">
    <property type="entry name" value="Acyl-CoA_dh_2"/>
    <property type="match status" value="1"/>
</dbReference>
<proteinExistence type="predicted"/>
<dbReference type="SUPFAM" id="SSF47203">
    <property type="entry name" value="Acyl-CoA dehydrogenase C-terminal domain-like"/>
    <property type="match status" value="1"/>
</dbReference>
<accession>A0A1R4IV40</accession>
<dbReference type="InterPro" id="IPR013107">
    <property type="entry name" value="Acyl-CoA_DH_C"/>
</dbReference>
<dbReference type="GO" id="GO:0050660">
    <property type="term" value="F:flavin adenine dinucleotide binding"/>
    <property type="evidence" value="ECO:0007669"/>
    <property type="project" value="InterPro"/>
</dbReference>
<protein>
    <submittedName>
        <fullName evidence="3">Acyl-CoA dehydrogenase probable dibenzothiophene desulfurization enzyme</fullName>
    </submittedName>
</protein>
<dbReference type="Gene3D" id="1.20.140.10">
    <property type="entry name" value="Butyryl-CoA Dehydrogenase, subunit A, domain 3"/>
    <property type="match status" value="1"/>
</dbReference>
<feature type="domain" description="Acyl-CoA dehydrogenase C-terminal" evidence="2">
    <location>
        <begin position="242"/>
        <end position="376"/>
    </location>
</feature>
<evidence type="ECO:0000256" key="1">
    <source>
        <dbReference type="ARBA" id="ARBA00023002"/>
    </source>
</evidence>
<dbReference type="PIRSF" id="PIRSF016578">
    <property type="entry name" value="HsaA"/>
    <property type="match status" value="1"/>
</dbReference>
<dbReference type="PANTHER" id="PTHR48083:SF19">
    <property type="entry name" value="FLAVIN-DEPENDENT MONOOXYGENASE, OXYGENASE SUBUNIT HSAA"/>
    <property type="match status" value="1"/>
</dbReference>
<dbReference type="Gene3D" id="2.40.110.10">
    <property type="entry name" value="Butyryl-CoA Dehydrogenase, subunit A, domain 2"/>
    <property type="match status" value="1"/>
</dbReference>
<keyword evidence="4" id="KW-1185">Reference proteome</keyword>
<dbReference type="GO" id="GO:0005737">
    <property type="term" value="C:cytoplasm"/>
    <property type="evidence" value="ECO:0007669"/>
    <property type="project" value="TreeGrafter"/>
</dbReference>
<dbReference type="PANTHER" id="PTHR48083">
    <property type="entry name" value="MEDIUM-CHAIN SPECIFIC ACYL-COA DEHYDROGENASE, MITOCHONDRIAL-RELATED"/>
    <property type="match status" value="1"/>
</dbReference>
<keyword evidence="1" id="KW-0560">Oxidoreductase</keyword>
<dbReference type="Proteomes" id="UP000196778">
    <property type="component" value="Unassembled WGS sequence"/>
</dbReference>
<organism evidence="3 4">
    <name type="scientific">Mycetocola reblochoni REB411</name>
    <dbReference type="NCBI Taxonomy" id="1255698"/>
    <lineage>
        <taxon>Bacteria</taxon>
        <taxon>Bacillati</taxon>
        <taxon>Actinomycetota</taxon>
        <taxon>Actinomycetes</taxon>
        <taxon>Micrococcales</taxon>
        <taxon>Microbacteriaceae</taxon>
        <taxon>Mycetocola</taxon>
    </lineage>
</organism>
<dbReference type="GO" id="GO:0016712">
    <property type="term" value="F:oxidoreductase activity, acting on paired donors, with incorporation or reduction of molecular oxygen, reduced flavin or flavoprotein as one donor, and incorporation of one atom of oxygen"/>
    <property type="evidence" value="ECO:0007669"/>
    <property type="project" value="TreeGrafter"/>
</dbReference>
<dbReference type="SUPFAM" id="SSF56645">
    <property type="entry name" value="Acyl-CoA dehydrogenase NM domain-like"/>
    <property type="match status" value="1"/>
</dbReference>
<dbReference type="InterPro" id="IPR009100">
    <property type="entry name" value="AcylCoA_DH/oxidase_NM_dom_sf"/>
</dbReference>
<dbReference type="OrthoDB" id="571684at2"/>
<name>A0A1R4IV40_9MICO</name>
<dbReference type="Gene3D" id="1.10.540.10">
    <property type="entry name" value="Acyl-CoA dehydrogenase/oxidase, N-terminal domain"/>
    <property type="match status" value="1"/>
</dbReference>
<dbReference type="InterPro" id="IPR036250">
    <property type="entry name" value="AcylCo_DH-like_C"/>
</dbReference>
<dbReference type="RefSeq" id="WP_087136350.1">
    <property type="nucleotide sequence ID" value="NZ_FUKR01000022.1"/>
</dbReference>
<evidence type="ECO:0000313" key="4">
    <source>
        <dbReference type="Proteomes" id="UP000196778"/>
    </source>
</evidence>
<dbReference type="AlphaFoldDB" id="A0A1R4IV40"/>
<sequence length="409" mass="44609">MPDRNALPSSPETDSDTLQRRYQPVFDRIGEESLDRERTRTLPYDQVRWLVDAGFGLLRVPVRLGGSGASLAQVFHLLSLLAEADPNVAHIWRNHLAFVEDRLGASPVDHRWIDRLRRGDVIGGGWTEAAGGTAATMRTRLTAADDGGRLLTGSKQYATGSLYADWLDVLSVDEDGRFAVALVRAAQEGVEVVDDWNGFGQRATGSGSVRYRDAAVDAADVYRAEERFSYQNLFYQQSLLSVLIGIARATRRDGVAALTARTRTHRQAVTERPADDPQLLQVIGRVSALVFAGESAGRRSAEAIDVVADAHRRGAVDEERRALRQGTLDNAAAQLVISDATLTATTLVFDALGASAVTDDLALDRHWRNARTVVSHNPRVYKERVLGDWLVNDADPTATQPAPAPAPRG</sequence>
<dbReference type="InterPro" id="IPR037069">
    <property type="entry name" value="AcylCoA_DH/ox_N_sf"/>
</dbReference>
<dbReference type="InterPro" id="IPR046373">
    <property type="entry name" value="Acyl-CoA_Oxase/DH_mid-dom_sf"/>
</dbReference>
<evidence type="ECO:0000259" key="2">
    <source>
        <dbReference type="Pfam" id="PF08028"/>
    </source>
</evidence>
<dbReference type="GO" id="GO:0033539">
    <property type="term" value="P:fatty acid beta-oxidation using acyl-CoA dehydrogenase"/>
    <property type="evidence" value="ECO:0007669"/>
    <property type="project" value="TreeGrafter"/>
</dbReference>
<gene>
    <name evidence="3" type="ORF">FM119_03795</name>
</gene>
<evidence type="ECO:0000313" key="3">
    <source>
        <dbReference type="EMBL" id="SJN23751.1"/>
    </source>
</evidence>
<reference evidence="4" key="1">
    <citation type="submission" date="2017-02" db="EMBL/GenBank/DDBJ databases">
        <authorList>
            <person name="Dridi B."/>
        </authorList>
    </citation>
    <scope>NUCLEOTIDE SEQUENCE [LARGE SCALE GENOMIC DNA]</scope>
    <source>
        <strain evidence="4">EB411</strain>
    </source>
</reference>
<dbReference type="EMBL" id="FUKR01000022">
    <property type="protein sequence ID" value="SJN23751.1"/>
    <property type="molecule type" value="Genomic_DNA"/>
</dbReference>
<dbReference type="InterPro" id="IPR050741">
    <property type="entry name" value="Acyl-CoA_dehydrogenase"/>
</dbReference>
<dbReference type="GO" id="GO:0003995">
    <property type="term" value="F:acyl-CoA dehydrogenase activity"/>
    <property type="evidence" value="ECO:0007669"/>
    <property type="project" value="TreeGrafter"/>
</dbReference>